<keyword evidence="7" id="KW-1185">Reference proteome</keyword>
<evidence type="ECO:0000256" key="2">
    <source>
        <dbReference type="PROSITE-ProRule" id="PRU00284"/>
    </source>
</evidence>
<sequence>MTLIKTSRIGPAAGRHDMPAGRRNVRKPQGAAVAGNAKISERLAAATQELASGLSEASAAAEELFSSIAQIAAGAAEASAASQQQLSSLKAVTGHFTAAKSQAQSFRSLTTSLERTLIETSAQTMTSVRAIERNAERQIASVEVIAELERRTQDVRDVTQIVGRISDQTNLLALNAAIEAARAGDHGRGFAVVADEVRALAETSEKGATEVQALADAIQSEVRSVAEAVKAAAEAAKAEARTGRIVGETLEAIGREMIQLSEGSETTLLAALEAERGVEEARRGAEQVASAAEEQSAAAGEAQTATGQQVQSVEQGKVAAEALSALAEVLRDRADDSQAEQIAAMAEELSAAIQELSGTASQISTAVDQISRGAQQQAAATHQTSSALVQIENGAKVALANAGRADERATAIVLSLSDCRSSVQRLIEAVLSITSATQDNLARIRRIETTGRRIEKNIDAIALLGVQTTMLAVSGSVEAARSGQAGRGFALVSNDIRALAREASESIDRVKDTVRGILDQINSLRRELEQVVAASEGELQNNRATVVALEKVDREVAALREANRAILEGGATIREVVEEAAAGARQIAAAAEEAGSSARQAAAATAQQAQGAEDLAAAIEDIAALADALRGEGAAQAGPDEPGPAVADNG</sequence>
<evidence type="ECO:0000256" key="4">
    <source>
        <dbReference type="SAM" id="MobiDB-lite"/>
    </source>
</evidence>
<protein>
    <submittedName>
        <fullName evidence="6">Methyl-accepting chemotaxis protein</fullName>
    </submittedName>
</protein>
<reference evidence="6 7" key="1">
    <citation type="submission" date="2023-07" db="EMBL/GenBank/DDBJ databases">
        <title>Genomic Encyclopedia of Type Strains, Phase IV (KMG-IV): sequencing the most valuable type-strain genomes for metagenomic binning, comparative biology and taxonomic classification.</title>
        <authorList>
            <person name="Goeker M."/>
        </authorList>
    </citation>
    <scope>NUCLEOTIDE SEQUENCE [LARGE SCALE GENOMIC DNA]</scope>
    <source>
        <strain evidence="6 7">DSM 5896</strain>
    </source>
</reference>
<dbReference type="PANTHER" id="PTHR32089:SF112">
    <property type="entry name" value="LYSOZYME-LIKE PROTEIN-RELATED"/>
    <property type="match status" value="1"/>
</dbReference>
<evidence type="ECO:0000259" key="5">
    <source>
        <dbReference type="PROSITE" id="PS50111"/>
    </source>
</evidence>
<name>A0ABU0FLP6_9HYPH</name>
<evidence type="ECO:0000313" key="6">
    <source>
        <dbReference type="EMBL" id="MDQ0395530.1"/>
    </source>
</evidence>
<dbReference type="EMBL" id="JAUSVK010000001">
    <property type="protein sequence ID" value="MDQ0395530.1"/>
    <property type="molecule type" value="Genomic_DNA"/>
</dbReference>
<dbReference type="Pfam" id="PF00015">
    <property type="entry name" value="MCPsignal"/>
    <property type="match status" value="2"/>
</dbReference>
<dbReference type="PANTHER" id="PTHR32089">
    <property type="entry name" value="METHYL-ACCEPTING CHEMOTAXIS PROTEIN MCPB"/>
    <property type="match status" value="1"/>
</dbReference>
<feature type="region of interest" description="Disordered" evidence="4">
    <location>
        <begin position="630"/>
        <end position="650"/>
    </location>
</feature>
<dbReference type="Gene3D" id="1.10.287.950">
    <property type="entry name" value="Methyl-accepting chemotaxis protein"/>
    <property type="match status" value="2"/>
</dbReference>
<proteinExistence type="predicted"/>
<feature type="coiled-coil region" evidence="3">
    <location>
        <begin position="507"/>
        <end position="538"/>
    </location>
</feature>
<keyword evidence="3" id="KW-0175">Coiled coil</keyword>
<dbReference type="RefSeq" id="WP_307434328.1">
    <property type="nucleotide sequence ID" value="NZ_JAUSVK010000001.1"/>
</dbReference>
<dbReference type="SMART" id="SM00283">
    <property type="entry name" value="MA"/>
    <property type="match status" value="1"/>
</dbReference>
<organism evidence="6 7">
    <name type="scientific">Labrys monachus</name>
    <dbReference type="NCBI Taxonomy" id="217067"/>
    <lineage>
        <taxon>Bacteria</taxon>
        <taxon>Pseudomonadati</taxon>
        <taxon>Pseudomonadota</taxon>
        <taxon>Alphaproteobacteria</taxon>
        <taxon>Hyphomicrobiales</taxon>
        <taxon>Xanthobacteraceae</taxon>
        <taxon>Labrys</taxon>
    </lineage>
</organism>
<feature type="domain" description="Methyl-accepting transducer" evidence="5">
    <location>
        <begin position="39"/>
        <end position="296"/>
    </location>
</feature>
<dbReference type="Proteomes" id="UP001237448">
    <property type="component" value="Unassembled WGS sequence"/>
</dbReference>
<gene>
    <name evidence="6" type="ORF">J3R73_005322</name>
</gene>
<accession>A0ABU0FLP6</accession>
<dbReference type="InterPro" id="IPR004089">
    <property type="entry name" value="MCPsignal_dom"/>
</dbReference>
<feature type="domain" description="Methyl-accepting transducer" evidence="5">
    <location>
        <begin position="352"/>
        <end position="623"/>
    </location>
</feature>
<evidence type="ECO:0000256" key="1">
    <source>
        <dbReference type="ARBA" id="ARBA00023224"/>
    </source>
</evidence>
<dbReference type="PROSITE" id="PS50111">
    <property type="entry name" value="CHEMOTAXIS_TRANSDUC_2"/>
    <property type="match status" value="2"/>
</dbReference>
<feature type="compositionally biased region" description="Low complexity" evidence="4">
    <location>
        <begin position="286"/>
        <end position="309"/>
    </location>
</feature>
<dbReference type="SUPFAM" id="SSF58104">
    <property type="entry name" value="Methyl-accepting chemotaxis protein (MCP) signaling domain"/>
    <property type="match status" value="2"/>
</dbReference>
<evidence type="ECO:0000313" key="7">
    <source>
        <dbReference type="Proteomes" id="UP001237448"/>
    </source>
</evidence>
<comment type="caution">
    <text evidence="6">The sequence shown here is derived from an EMBL/GenBank/DDBJ whole genome shotgun (WGS) entry which is preliminary data.</text>
</comment>
<feature type="region of interest" description="Disordered" evidence="4">
    <location>
        <begin position="285"/>
        <end position="309"/>
    </location>
</feature>
<feature type="region of interest" description="Disordered" evidence="4">
    <location>
        <begin position="1"/>
        <end position="32"/>
    </location>
</feature>
<keyword evidence="1 2" id="KW-0807">Transducer</keyword>
<evidence type="ECO:0000256" key="3">
    <source>
        <dbReference type="SAM" id="Coils"/>
    </source>
</evidence>